<dbReference type="EMBL" id="CP007474">
    <property type="protein sequence ID" value="AHX04618.1"/>
    <property type="molecule type" value="Genomic_DNA"/>
</dbReference>
<keyword evidence="3" id="KW-1185">Reference proteome</keyword>
<keyword evidence="1" id="KW-0812">Transmembrane</keyword>
<dbReference type="Proteomes" id="UP000023762">
    <property type="component" value="Chromosome"/>
</dbReference>
<evidence type="ECO:0000313" key="2">
    <source>
        <dbReference type="EMBL" id="AHX04618.1"/>
    </source>
</evidence>
<protein>
    <submittedName>
        <fullName evidence="2">Uncharacterized protein</fullName>
    </submittedName>
</protein>
<name>X5GJK4_9RICK</name>
<gene>
    <name evidence="2" type="ORF">EHF_0231</name>
</gene>
<proteinExistence type="predicted"/>
<accession>X5GJK4</accession>
<dbReference type="KEGG" id="ehh:EHF_0231"/>
<sequence>MEKNKIRMVIGLSIGLIIVMLWIVGVICTYISIKKAYGSTREEIRNGFRKKLKEVNPSYGEDLYKVTYAVCFLLSQFQSWESIRPDSDKADQGVDNISIAILLLQSIKIYQSNKELTELQRDALKEAGFDEAAFNKYSKDEIKKIAFELVRSSLVHGIEVMGLGFGGILKFFSMYATFDLFKSGMEAIDRQTVLKEIVSPTDPSLEVMNNEVQDSLFPRTRT</sequence>
<keyword evidence="1" id="KW-0472">Membrane</keyword>
<organism evidence="2 3">
    <name type="scientific">Ehrlichia japonica</name>
    <dbReference type="NCBI Taxonomy" id="391036"/>
    <lineage>
        <taxon>Bacteria</taxon>
        <taxon>Pseudomonadati</taxon>
        <taxon>Pseudomonadota</taxon>
        <taxon>Alphaproteobacteria</taxon>
        <taxon>Rickettsiales</taxon>
        <taxon>Anaplasmataceae</taxon>
        <taxon>Ehrlichia</taxon>
    </lineage>
</organism>
<reference evidence="2 3" key="1">
    <citation type="submission" date="2014-03" db="EMBL/GenBank/DDBJ databases">
        <title>Sequencing and Comparison of Genomes and Transcriptome Profiles of Human Ehrlichiosis Agents.</title>
        <authorList>
            <person name="Lin M."/>
            <person name="Daugherty S.C."/>
            <person name="Nagaraj S."/>
            <person name="Cheng Z."/>
            <person name="Xiong Q."/>
            <person name="Lin F.-Y."/>
            <person name="Sengamalay N."/>
            <person name="Ott S."/>
            <person name="Godinez A."/>
            <person name="Tallon L.J."/>
            <person name="Sadzewicz L."/>
            <person name="Fraser C.M."/>
            <person name="Dunning Hotopp J.C."/>
            <person name="Rikihisa Y."/>
        </authorList>
    </citation>
    <scope>NUCLEOTIDE SEQUENCE [LARGE SCALE GENOMIC DNA]</scope>
    <source>
        <strain evidence="2 3">HF</strain>
    </source>
</reference>
<evidence type="ECO:0000256" key="1">
    <source>
        <dbReference type="SAM" id="Phobius"/>
    </source>
</evidence>
<dbReference type="AlphaFoldDB" id="X5GJK4"/>
<dbReference type="RefSeq" id="WP_044194159.1">
    <property type="nucleotide sequence ID" value="NZ_CP007474.1"/>
</dbReference>
<feature type="transmembrane region" description="Helical" evidence="1">
    <location>
        <begin position="12"/>
        <end position="33"/>
    </location>
</feature>
<dbReference type="STRING" id="391036.EHF_0231"/>
<keyword evidence="1" id="KW-1133">Transmembrane helix</keyword>
<dbReference type="HOGENOM" id="CLU_1388343_0_0_5"/>
<evidence type="ECO:0000313" key="3">
    <source>
        <dbReference type="Proteomes" id="UP000023762"/>
    </source>
</evidence>
<dbReference type="OrthoDB" id="9797747at2"/>